<dbReference type="EMBL" id="KZ507325">
    <property type="protein sequence ID" value="PKU37071.1"/>
    <property type="molecule type" value="Genomic_DNA"/>
</dbReference>
<sequence>MSLSLDEDEALKRDWEDLNEAKFVEKSIIIDQKTHKTSLQAHKAFFVSELDERTQACTALHNNRDGVLLRILAALGNVWTTLAFGSDLVPPKDYKYKTWLRHHVMENGEVKRPAKVDNSTYQINISNWKETGLEQDIRIQIYYDADEPSSGSLLPSRR</sequence>
<evidence type="ECO:0000313" key="2">
    <source>
        <dbReference type="Proteomes" id="UP000233556"/>
    </source>
</evidence>
<accession>A0A2I0TTF1</accession>
<reference evidence="2" key="1">
    <citation type="submission" date="2017-11" db="EMBL/GenBank/DDBJ databases">
        <authorList>
            <person name="Lima N.C."/>
            <person name="Parody-Merino A.M."/>
            <person name="Battley P.F."/>
            <person name="Fidler A.E."/>
            <person name="Prosdocimi F."/>
        </authorList>
    </citation>
    <scope>NUCLEOTIDE SEQUENCE [LARGE SCALE GENOMIC DNA]</scope>
</reference>
<dbReference type="AlphaFoldDB" id="A0A2I0TTF1"/>
<evidence type="ECO:0000313" key="1">
    <source>
        <dbReference type="EMBL" id="PKU37071.1"/>
    </source>
</evidence>
<reference evidence="2" key="2">
    <citation type="submission" date="2017-12" db="EMBL/GenBank/DDBJ databases">
        <title>Genome sequence of the Bar-tailed Godwit (Limosa lapponica baueri).</title>
        <authorList>
            <person name="Lima N.C.B."/>
            <person name="Parody-Merino A.M."/>
            <person name="Battley P.F."/>
            <person name="Fidler A.E."/>
            <person name="Prosdocimi F."/>
        </authorList>
    </citation>
    <scope>NUCLEOTIDE SEQUENCE [LARGE SCALE GENOMIC DNA]</scope>
</reference>
<dbReference type="Proteomes" id="UP000233556">
    <property type="component" value="Unassembled WGS sequence"/>
</dbReference>
<proteinExistence type="predicted"/>
<keyword evidence="2" id="KW-1185">Reference proteome</keyword>
<gene>
    <name evidence="1" type="ORF">llap_12626</name>
</gene>
<name>A0A2I0TTF1_LIMLA</name>
<protein>
    <submittedName>
        <fullName evidence="1">Uncharacterized protein</fullName>
    </submittedName>
</protein>
<organism evidence="1 2">
    <name type="scientific">Limosa lapponica baueri</name>
    <dbReference type="NCBI Taxonomy" id="1758121"/>
    <lineage>
        <taxon>Eukaryota</taxon>
        <taxon>Metazoa</taxon>
        <taxon>Chordata</taxon>
        <taxon>Craniata</taxon>
        <taxon>Vertebrata</taxon>
        <taxon>Euteleostomi</taxon>
        <taxon>Archelosauria</taxon>
        <taxon>Archosauria</taxon>
        <taxon>Dinosauria</taxon>
        <taxon>Saurischia</taxon>
        <taxon>Theropoda</taxon>
        <taxon>Coelurosauria</taxon>
        <taxon>Aves</taxon>
        <taxon>Neognathae</taxon>
        <taxon>Neoaves</taxon>
        <taxon>Charadriiformes</taxon>
        <taxon>Scolopacidae</taxon>
        <taxon>Limosa</taxon>
    </lineage>
</organism>